<accession>D8SMI9</accession>
<dbReference type="InParanoid" id="D8SMI9"/>
<evidence type="ECO:0000256" key="4">
    <source>
        <dbReference type="ARBA" id="ARBA00022454"/>
    </source>
</evidence>
<keyword evidence="7" id="KW-0493">Microtubule</keyword>
<dbReference type="AlphaFoldDB" id="D8SMI9"/>
<dbReference type="PANTHER" id="PTHR48118">
    <property type="entry name" value="SPINDLE AND KINETOCHORE-ASSOCIATED PROTEIN 3"/>
    <property type="match status" value="1"/>
</dbReference>
<dbReference type="EMBL" id="GL377628">
    <property type="protein sequence ID" value="EFJ14377.1"/>
    <property type="molecule type" value="Genomic_DNA"/>
</dbReference>
<keyword evidence="12" id="KW-0137">Centromere</keyword>
<evidence type="ECO:0000313" key="14">
    <source>
        <dbReference type="EMBL" id="EFJ14377.1"/>
    </source>
</evidence>
<keyword evidence="10" id="KW-0206">Cytoskeleton</keyword>
<reference evidence="14 15" key="1">
    <citation type="journal article" date="2011" name="Science">
        <title>The Selaginella genome identifies genetic changes associated with the evolution of vascular plants.</title>
        <authorList>
            <person name="Banks J.A."/>
            <person name="Nishiyama T."/>
            <person name="Hasebe M."/>
            <person name="Bowman J.L."/>
            <person name="Gribskov M."/>
            <person name="dePamphilis C."/>
            <person name="Albert V.A."/>
            <person name="Aono N."/>
            <person name="Aoyama T."/>
            <person name="Ambrose B.A."/>
            <person name="Ashton N.W."/>
            <person name="Axtell M.J."/>
            <person name="Barker E."/>
            <person name="Barker M.S."/>
            <person name="Bennetzen J.L."/>
            <person name="Bonawitz N.D."/>
            <person name="Chapple C."/>
            <person name="Cheng C."/>
            <person name="Correa L.G."/>
            <person name="Dacre M."/>
            <person name="DeBarry J."/>
            <person name="Dreyer I."/>
            <person name="Elias M."/>
            <person name="Engstrom E.M."/>
            <person name="Estelle M."/>
            <person name="Feng L."/>
            <person name="Finet C."/>
            <person name="Floyd S.K."/>
            <person name="Frommer W.B."/>
            <person name="Fujita T."/>
            <person name="Gramzow L."/>
            <person name="Gutensohn M."/>
            <person name="Harholt J."/>
            <person name="Hattori M."/>
            <person name="Heyl A."/>
            <person name="Hirai T."/>
            <person name="Hiwatashi Y."/>
            <person name="Ishikawa M."/>
            <person name="Iwata M."/>
            <person name="Karol K.G."/>
            <person name="Koehler B."/>
            <person name="Kolukisaoglu U."/>
            <person name="Kubo M."/>
            <person name="Kurata T."/>
            <person name="Lalonde S."/>
            <person name="Li K."/>
            <person name="Li Y."/>
            <person name="Litt A."/>
            <person name="Lyons E."/>
            <person name="Manning G."/>
            <person name="Maruyama T."/>
            <person name="Michael T.P."/>
            <person name="Mikami K."/>
            <person name="Miyazaki S."/>
            <person name="Morinaga S."/>
            <person name="Murata T."/>
            <person name="Mueller-Roeber B."/>
            <person name="Nelson D.R."/>
            <person name="Obara M."/>
            <person name="Oguri Y."/>
            <person name="Olmstead R.G."/>
            <person name="Onodera N."/>
            <person name="Petersen B.L."/>
            <person name="Pils B."/>
            <person name="Prigge M."/>
            <person name="Rensing S.A."/>
            <person name="Riano-Pachon D.M."/>
            <person name="Roberts A.W."/>
            <person name="Sato Y."/>
            <person name="Scheller H.V."/>
            <person name="Schulz B."/>
            <person name="Schulz C."/>
            <person name="Shakirov E.V."/>
            <person name="Shibagaki N."/>
            <person name="Shinohara N."/>
            <person name="Shippen D.E."/>
            <person name="Soerensen I."/>
            <person name="Sotooka R."/>
            <person name="Sugimoto N."/>
            <person name="Sugita M."/>
            <person name="Sumikawa N."/>
            <person name="Tanurdzic M."/>
            <person name="Theissen G."/>
            <person name="Ulvskov P."/>
            <person name="Wakazuki S."/>
            <person name="Weng J.K."/>
            <person name="Willats W.W."/>
            <person name="Wipf D."/>
            <person name="Wolf P.G."/>
            <person name="Yang L."/>
            <person name="Zimmer A.D."/>
            <person name="Zhu Q."/>
            <person name="Mitros T."/>
            <person name="Hellsten U."/>
            <person name="Loque D."/>
            <person name="Otillar R."/>
            <person name="Salamov A."/>
            <person name="Schmutz J."/>
            <person name="Shapiro H."/>
            <person name="Lindquist E."/>
            <person name="Lucas S."/>
            <person name="Rokhsar D."/>
            <person name="Grigoriev I.V."/>
        </authorList>
    </citation>
    <scope>NUCLEOTIDE SEQUENCE [LARGE SCALE GENOMIC DNA]</scope>
</reference>
<dbReference type="GO" id="GO:0000940">
    <property type="term" value="C:outer kinetochore"/>
    <property type="evidence" value="ECO:0007669"/>
    <property type="project" value="InterPro"/>
</dbReference>
<evidence type="ECO:0000256" key="9">
    <source>
        <dbReference type="ARBA" id="ARBA00022838"/>
    </source>
</evidence>
<keyword evidence="9" id="KW-0995">Kinetochore</keyword>
<evidence type="ECO:0000256" key="13">
    <source>
        <dbReference type="SAM" id="MobiDB-lite"/>
    </source>
</evidence>
<evidence type="ECO:0000256" key="6">
    <source>
        <dbReference type="ARBA" id="ARBA00022618"/>
    </source>
</evidence>
<evidence type="ECO:0000256" key="1">
    <source>
        <dbReference type="ARBA" id="ARBA00004186"/>
    </source>
</evidence>
<dbReference type="Proteomes" id="UP000001514">
    <property type="component" value="Unassembled WGS sequence"/>
</dbReference>
<feature type="region of interest" description="Disordered" evidence="13">
    <location>
        <begin position="395"/>
        <end position="446"/>
    </location>
</feature>
<dbReference type="GO" id="GO:0000278">
    <property type="term" value="P:mitotic cell cycle"/>
    <property type="evidence" value="ECO:0000318"/>
    <property type="project" value="GO_Central"/>
</dbReference>
<evidence type="ECO:0000313" key="15">
    <source>
        <dbReference type="Proteomes" id="UP000001514"/>
    </source>
</evidence>
<evidence type="ECO:0000256" key="10">
    <source>
        <dbReference type="ARBA" id="ARBA00023212"/>
    </source>
</evidence>
<dbReference type="eggNOG" id="ENOG502QWCY">
    <property type="taxonomic scope" value="Eukaryota"/>
</dbReference>
<dbReference type="PANTHER" id="PTHR48118:SF1">
    <property type="entry name" value="SPINDLE AND KINETOCHORE-ASSOCIATED PROTEIN 3"/>
    <property type="match status" value="1"/>
</dbReference>
<keyword evidence="11" id="KW-0131">Cell cycle</keyword>
<dbReference type="GO" id="GO:0005876">
    <property type="term" value="C:spindle microtubule"/>
    <property type="evidence" value="ECO:0000318"/>
    <property type="project" value="GO_Central"/>
</dbReference>
<gene>
    <name evidence="14" type="ORF">SELMODRAFT_423850</name>
</gene>
<evidence type="ECO:0000256" key="8">
    <source>
        <dbReference type="ARBA" id="ARBA00022776"/>
    </source>
</evidence>
<comment type="similarity">
    <text evidence="3">Belongs to the SKA3 family.</text>
</comment>
<dbReference type="InterPro" id="IPR033341">
    <property type="entry name" value="SKA3"/>
</dbReference>
<feature type="compositionally biased region" description="Basic and acidic residues" evidence="13">
    <location>
        <begin position="490"/>
        <end position="505"/>
    </location>
</feature>
<dbReference type="GO" id="GO:0000776">
    <property type="term" value="C:kinetochore"/>
    <property type="evidence" value="ECO:0000318"/>
    <property type="project" value="GO_Central"/>
</dbReference>
<evidence type="ECO:0000256" key="11">
    <source>
        <dbReference type="ARBA" id="ARBA00023306"/>
    </source>
</evidence>
<feature type="region of interest" description="Disordered" evidence="13">
    <location>
        <begin position="478"/>
        <end position="513"/>
    </location>
</feature>
<evidence type="ECO:0000256" key="7">
    <source>
        <dbReference type="ARBA" id="ARBA00022701"/>
    </source>
</evidence>
<keyword evidence="5" id="KW-0963">Cytoplasm</keyword>
<feature type="compositionally biased region" description="Basic and acidic residues" evidence="13">
    <location>
        <begin position="395"/>
        <end position="427"/>
    </location>
</feature>
<protein>
    <submittedName>
        <fullName evidence="14">Uncharacterized protein</fullName>
    </submittedName>
</protein>
<evidence type="ECO:0000256" key="5">
    <source>
        <dbReference type="ARBA" id="ARBA00022490"/>
    </source>
</evidence>
<keyword evidence="15" id="KW-1185">Reference proteome</keyword>
<dbReference type="FunCoup" id="D8SMI9">
    <property type="interactions" value="668"/>
</dbReference>
<comment type="subcellular location">
    <subcellularLocation>
        <location evidence="2">Chromosome</location>
        <location evidence="2">Centromere</location>
        <location evidence="2">Kinetochore</location>
    </subcellularLocation>
    <subcellularLocation>
        <location evidence="1">Cytoplasm</location>
        <location evidence="1">Cytoskeleton</location>
        <location evidence="1">Spindle</location>
    </subcellularLocation>
</comment>
<dbReference type="STRING" id="88036.D8SMI9"/>
<keyword evidence="8" id="KW-0498">Mitosis</keyword>
<dbReference type="OMA" id="DKRPLNC"/>
<evidence type="ECO:0000256" key="3">
    <source>
        <dbReference type="ARBA" id="ARBA00007716"/>
    </source>
</evidence>
<dbReference type="HOGENOM" id="CLU_511335_0_0_1"/>
<proteinExistence type="inferred from homology"/>
<organism evidence="15">
    <name type="scientific">Selaginella moellendorffii</name>
    <name type="common">Spikemoss</name>
    <dbReference type="NCBI Taxonomy" id="88036"/>
    <lineage>
        <taxon>Eukaryota</taxon>
        <taxon>Viridiplantae</taxon>
        <taxon>Streptophyta</taxon>
        <taxon>Embryophyta</taxon>
        <taxon>Tracheophyta</taxon>
        <taxon>Lycopodiopsida</taxon>
        <taxon>Selaginellales</taxon>
        <taxon>Selaginellaceae</taxon>
        <taxon>Selaginella</taxon>
    </lineage>
</organism>
<sequence length="533" mass="59547">MDDCPRLVSYFCAELRGFCSRLETQCTSLHTSIGRVTALEESGAAARFVDQLNDRVLSVTARLETLKAVTMGTISFHELLGHCNEVYKKNEDTNRLLEMELERHGYKQSQEAVTEVTVQGDDFSLAEESYEAKARQDIKEAYLEVQREGVSATLDKRRDHTGSSYPNQKKKGLALLYTAHIVDSDSAVHHLVTEPSKEQVSRNSSSRSLRELELGSADDLVDKRPLNCNGSSTGLLEPVASEEFNAAPSWLKWQVSIELLNEFVSKLNNLFSLKTDSLCGKPTDDVKALKPDDLLSLAYEPQIQKACLLILVKLQKLETGFHDGVTTYSVRKRVTKTSRSRSFSLLKGGSERAIVVMGSLLSSLLRQKEAEVVEGGDGPEMQICPLVKERGNSRQRKDECVVTKNSDEGRNKDPADGNSSKLEHCVERSSSSDNRRRSPRLLIRPLGLEEQRNRSFPMAQIATEASLLVSTFESRGSNESLRSAYPLQDKIAEAEDRRRNGESRDASATIEAPPPARLHMRFIQWSLKLEIRA</sequence>
<evidence type="ECO:0000256" key="12">
    <source>
        <dbReference type="ARBA" id="ARBA00023328"/>
    </source>
</evidence>
<dbReference type="GO" id="GO:0007059">
    <property type="term" value="P:chromosome segregation"/>
    <property type="evidence" value="ECO:0000318"/>
    <property type="project" value="GO_Central"/>
</dbReference>
<name>D8SMI9_SELML</name>
<dbReference type="GO" id="GO:0051301">
    <property type="term" value="P:cell division"/>
    <property type="evidence" value="ECO:0007669"/>
    <property type="project" value="UniProtKB-KW"/>
</dbReference>
<keyword evidence="4" id="KW-0158">Chromosome</keyword>
<dbReference type="Gramene" id="EFJ14377">
    <property type="protein sequence ID" value="EFJ14377"/>
    <property type="gene ID" value="SELMODRAFT_423850"/>
</dbReference>
<keyword evidence="6" id="KW-0132">Cell division</keyword>
<evidence type="ECO:0000256" key="2">
    <source>
        <dbReference type="ARBA" id="ARBA00004629"/>
    </source>
</evidence>
<dbReference type="KEGG" id="smo:SELMODRAFT_423850"/>